<sequence>VLLGSGLTVLSQPLMYVKVLVQVGYEPLPPTLGRNVFGRQVYQLPGLFAYAKHIVKVDGRAGLFKGLTPRLCSSAIGTVVHGKVLQPGASKKEPVSSLEQVLKETSREMVARSAATLITHPFHVITLRCMVQFIGRETKYSGTLSAFATIYREEGVLGFFAGLIPRLLGDILSLWLCNMLAYLINTYALENGVRALRPARGGPGGIQGTVRGGRTPLWGDSMAPLGLKVPFLLPQVSTMAEMKSYSQAVTGFFASMLTYPFVLVSNLMAVNNCGLAGGLLPYAPTYSSWLDCWSQLHREGNMSRGNSLFFRKVPAGKRYVWE</sequence>
<evidence type="ECO:0000313" key="11">
    <source>
        <dbReference type="EMBL" id="NXW25334.1"/>
    </source>
</evidence>
<feature type="non-terminal residue" evidence="11">
    <location>
        <position position="1"/>
    </location>
</feature>
<evidence type="ECO:0000256" key="6">
    <source>
        <dbReference type="ARBA" id="ARBA00022989"/>
    </source>
</evidence>
<dbReference type="InterPro" id="IPR018108">
    <property type="entry name" value="MCP_transmembrane"/>
</dbReference>
<evidence type="ECO:0000256" key="2">
    <source>
        <dbReference type="ARBA" id="ARBA00006375"/>
    </source>
</evidence>
<keyword evidence="4" id="KW-0677">Repeat</keyword>
<evidence type="ECO:0000256" key="1">
    <source>
        <dbReference type="ARBA" id="ARBA00004374"/>
    </source>
</evidence>
<reference evidence="11 12" key="1">
    <citation type="submission" date="2019-09" db="EMBL/GenBank/DDBJ databases">
        <title>Bird 10,000 Genomes (B10K) Project - Family phase.</title>
        <authorList>
            <person name="Zhang G."/>
        </authorList>
    </citation>
    <scope>NUCLEOTIDE SEQUENCE [LARGE SCALE GENOMIC DNA]</scope>
    <source>
        <strain evidence="11">B10K-DU-010-60</strain>
        <tissue evidence="11">Muscle</tissue>
    </source>
</reference>
<dbReference type="Proteomes" id="UP000562238">
    <property type="component" value="Unassembled WGS sequence"/>
</dbReference>
<dbReference type="Pfam" id="PF00153">
    <property type="entry name" value="Mito_carr"/>
    <property type="match status" value="1"/>
</dbReference>
<keyword evidence="7" id="KW-0496">Mitochondrion</keyword>
<keyword evidence="3 9" id="KW-0812">Transmembrane</keyword>
<dbReference type="PANTHER" id="PTHR10780">
    <property type="entry name" value="MITOCHONDRIAL CARRIER HOMOLOG"/>
    <property type="match status" value="1"/>
</dbReference>
<dbReference type="PROSITE" id="PS50920">
    <property type="entry name" value="SOLCAR"/>
    <property type="match status" value="1"/>
</dbReference>
<evidence type="ECO:0000256" key="5">
    <source>
        <dbReference type="ARBA" id="ARBA00022787"/>
    </source>
</evidence>
<keyword evidence="12" id="KW-1185">Reference proteome</keyword>
<evidence type="ECO:0000256" key="10">
    <source>
        <dbReference type="RuleBase" id="RU000488"/>
    </source>
</evidence>
<organism evidence="11 12">
    <name type="scientific">Circaetus pectoralis</name>
    <name type="common">black-chested snake-eagle</name>
    <dbReference type="NCBI Taxonomy" id="321084"/>
    <lineage>
        <taxon>Eukaryota</taxon>
        <taxon>Metazoa</taxon>
        <taxon>Chordata</taxon>
        <taxon>Craniata</taxon>
        <taxon>Vertebrata</taxon>
        <taxon>Euteleostomi</taxon>
        <taxon>Archelosauria</taxon>
        <taxon>Archosauria</taxon>
        <taxon>Dinosauria</taxon>
        <taxon>Saurischia</taxon>
        <taxon>Theropoda</taxon>
        <taxon>Coelurosauria</taxon>
        <taxon>Aves</taxon>
        <taxon>Neognathae</taxon>
        <taxon>Neoaves</taxon>
        <taxon>Telluraves</taxon>
        <taxon>Accipitrimorphae</taxon>
        <taxon>Accipitriformes</taxon>
        <taxon>Accipitridae</taxon>
        <taxon>Accipitrinae</taxon>
        <taxon>Circaetus</taxon>
    </lineage>
</organism>
<accession>A0A7L4AJG9</accession>
<dbReference type="SUPFAM" id="SSF103506">
    <property type="entry name" value="Mitochondrial carrier"/>
    <property type="match status" value="1"/>
</dbReference>
<feature type="repeat" description="Solcar" evidence="9">
    <location>
        <begin position="99"/>
        <end position="187"/>
    </location>
</feature>
<dbReference type="AlphaFoldDB" id="A0A7L4AJG9"/>
<dbReference type="InterPro" id="IPR023395">
    <property type="entry name" value="MCP_dom_sf"/>
</dbReference>
<dbReference type="GO" id="GO:0005741">
    <property type="term" value="C:mitochondrial outer membrane"/>
    <property type="evidence" value="ECO:0007669"/>
    <property type="project" value="UniProtKB-SubCell"/>
</dbReference>
<keyword evidence="8 9" id="KW-0472">Membrane</keyword>
<evidence type="ECO:0000256" key="7">
    <source>
        <dbReference type="ARBA" id="ARBA00023128"/>
    </source>
</evidence>
<evidence type="ECO:0000313" key="12">
    <source>
        <dbReference type="Proteomes" id="UP000562238"/>
    </source>
</evidence>
<comment type="caution">
    <text evidence="11">The sequence shown here is derived from an EMBL/GenBank/DDBJ whole genome shotgun (WGS) entry which is preliminary data.</text>
</comment>
<feature type="non-terminal residue" evidence="11">
    <location>
        <position position="322"/>
    </location>
</feature>
<name>A0A7L4AJG9_9AVES</name>
<keyword evidence="10" id="KW-0813">Transport</keyword>
<evidence type="ECO:0000256" key="9">
    <source>
        <dbReference type="PROSITE-ProRule" id="PRU00282"/>
    </source>
</evidence>
<comment type="subcellular location">
    <subcellularLocation>
        <location evidence="1">Mitochondrion outer membrane</location>
        <topology evidence="1">Multi-pass membrane protein</topology>
    </subcellularLocation>
</comment>
<gene>
    <name evidence="11" type="primary">Mtch2</name>
    <name evidence="11" type="ORF">CIRPEC_R05815</name>
</gene>
<evidence type="ECO:0000256" key="3">
    <source>
        <dbReference type="ARBA" id="ARBA00022692"/>
    </source>
</evidence>
<proteinExistence type="inferred from homology"/>
<dbReference type="PANTHER" id="PTHR10780:SF20">
    <property type="entry name" value="MITOCHONDRIAL CARRIER HOMOLOG 2"/>
    <property type="match status" value="1"/>
</dbReference>
<dbReference type="GO" id="GO:0043065">
    <property type="term" value="P:positive regulation of apoptotic process"/>
    <property type="evidence" value="ECO:0007669"/>
    <property type="project" value="TreeGrafter"/>
</dbReference>
<dbReference type="EMBL" id="VZZV01001534">
    <property type="protein sequence ID" value="NXW25334.1"/>
    <property type="molecule type" value="Genomic_DNA"/>
</dbReference>
<comment type="similarity">
    <text evidence="2 10">Belongs to the mitochondrial carrier (TC 2.A.29) family.</text>
</comment>
<keyword evidence="6" id="KW-1133">Transmembrane helix</keyword>
<protein>
    <submittedName>
        <fullName evidence="11">MTCH2 protein</fullName>
    </submittedName>
</protein>
<evidence type="ECO:0000256" key="4">
    <source>
        <dbReference type="ARBA" id="ARBA00022737"/>
    </source>
</evidence>
<dbReference type="Gene3D" id="1.50.40.10">
    <property type="entry name" value="Mitochondrial carrier domain"/>
    <property type="match status" value="1"/>
</dbReference>
<evidence type="ECO:0000256" key="8">
    <source>
        <dbReference type="ARBA" id="ARBA00023136"/>
    </source>
</evidence>
<keyword evidence="5" id="KW-1000">Mitochondrion outer membrane</keyword>